<dbReference type="Gene3D" id="3.40.50.1820">
    <property type="entry name" value="alpha/beta hydrolase"/>
    <property type="match status" value="1"/>
</dbReference>
<dbReference type="PANTHER" id="PTHR37017:SF11">
    <property type="entry name" value="ESTERASE_LIPASE_THIOESTERASE DOMAIN-CONTAINING PROTEIN"/>
    <property type="match status" value="1"/>
</dbReference>
<dbReference type="AlphaFoldDB" id="A0A0U5GKL7"/>
<reference evidence="2" key="1">
    <citation type="journal article" date="2016" name="Genome Announc.">
        <title>Draft genome sequences of fungus Aspergillus calidoustus.</title>
        <authorList>
            <person name="Horn F."/>
            <person name="Linde J."/>
            <person name="Mattern D.J."/>
            <person name="Walther G."/>
            <person name="Guthke R."/>
            <person name="Scherlach K."/>
            <person name="Martin K."/>
            <person name="Brakhage A.A."/>
            <person name="Petzke L."/>
            <person name="Valiante V."/>
        </authorList>
    </citation>
    <scope>NUCLEOTIDE SEQUENCE [LARGE SCALE GENOMIC DNA]</scope>
    <source>
        <strain evidence="2">SF006504</strain>
    </source>
</reference>
<proteinExistence type="predicted"/>
<dbReference type="STRING" id="454130.A0A0U5GKL7"/>
<keyword evidence="2" id="KW-1185">Reference proteome</keyword>
<protein>
    <submittedName>
        <fullName evidence="1">Uncharacterized protein</fullName>
    </submittedName>
</protein>
<accession>A0A0U5GKL7</accession>
<gene>
    <name evidence="1" type="ORF">ASPCAL14461</name>
</gene>
<organism evidence="1 2">
    <name type="scientific">Aspergillus calidoustus</name>
    <dbReference type="NCBI Taxonomy" id="454130"/>
    <lineage>
        <taxon>Eukaryota</taxon>
        <taxon>Fungi</taxon>
        <taxon>Dikarya</taxon>
        <taxon>Ascomycota</taxon>
        <taxon>Pezizomycotina</taxon>
        <taxon>Eurotiomycetes</taxon>
        <taxon>Eurotiomycetidae</taxon>
        <taxon>Eurotiales</taxon>
        <taxon>Aspergillaceae</taxon>
        <taxon>Aspergillus</taxon>
        <taxon>Aspergillus subgen. Nidulantes</taxon>
    </lineage>
</organism>
<dbReference type="PANTHER" id="PTHR37017">
    <property type="entry name" value="AB HYDROLASE-1 DOMAIN-CONTAINING PROTEIN-RELATED"/>
    <property type="match status" value="1"/>
</dbReference>
<name>A0A0U5GKL7_ASPCI</name>
<dbReference type="InterPro" id="IPR029058">
    <property type="entry name" value="AB_hydrolase_fold"/>
</dbReference>
<dbReference type="InterPro" id="IPR052897">
    <property type="entry name" value="Sec-Metab_Biosynth_Hydrolase"/>
</dbReference>
<sequence length="98" mass="10688">MPPAEVSAAVEKLRLHAYALLHSVVSYETWRGVPTIYMYCLRDNAIDIGVQRMLVEKVACGAGVDIKTETLDSGHSPFYSMPGELVRVTPSATGYGDN</sequence>
<dbReference type="OrthoDB" id="408373at2759"/>
<dbReference type="Proteomes" id="UP000054771">
    <property type="component" value="Unassembled WGS sequence"/>
</dbReference>
<dbReference type="EMBL" id="CDMC01000025">
    <property type="protein sequence ID" value="CEL11358.1"/>
    <property type="molecule type" value="Genomic_DNA"/>
</dbReference>
<evidence type="ECO:0000313" key="2">
    <source>
        <dbReference type="Proteomes" id="UP000054771"/>
    </source>
</evidence>
<evidence type="ECO:0000313" key="1">
    <source>
        <dbReference type="EMBL" id="CEL11358.1"/>
    </source>
</evidence>